<evidence type="ECO:0000313" key="5">
    <source>
        <dbReference type="Proteomes" id="UP000006746"/>
    </source>
</evidence>
<keyword evidence="5" id="KW-1185">Reference proteome</keyword>
<dbReference type="Pfam" id="PF13579">
    <property type="entry name" value="Glyco_trans_4_4"/>
    <property type="match status" value="1"/>
</dbReference>
<dbReference type="Gene3D" id="3.40.50.2000">
    <property type="entry name" value="Glycogen Phosphorylase B"/>
    <property type="match status" value="2"/>
</dbReference>
<dbReference type="eggNOG" id="COG0438">
    <property type="taxonomic scope" value="Bacteria"/>
</dbReference>
<feature type="domain" description="Glycosyltransferase subfamily 4-like N-terminal" evidence="3">
    <location>
        <begin position="28"/>
        <end position="216"/>
    </location>
</feature>
<proteinExistence type="predicted"/>
<organism evidence="4 5">
    <name type="scientific">Oceanibaculum indicum P24</name>
    <dbReference type="NCBI Taxonomy" id="1207063"/>
    <lineage>
        <taxon>Bacteria</taxon>
        <taxon>Pseudomonadati</taxon>
        <taxon>Pseudomonadota</taxon>
        <taxon>Alphaproteobacteria</taxon>
        <taxon>Rhodospirillales</taxon>
        <taxon>Oceanibaculaceae</taxon>
        <taxon>Oceanibaculum</taxon>
    </lineage>
</organism>
<accession>K2JBV4</accession>
<keyword evidence="1" id="KW-0328">Glycosyltransferase</keyword>
<reference evidence="4 5" key="1">
    <citation type="journal article" date="2012" name="J. Bacteriol.">
        <title>Genome Sequence of Oceanibaculum indicum Type Strain P24.</title>
        <authorList>
            <person name="Lai Q."/>
            <person name="Shao Z."/>
        </authorList>
    </citation>
    <scope>NUCLEOTIDE SEQUENCE [LARGE SCALE GENOMIC DNA]</scope>
    <source>
        <strain evidence="4 5">P24</strain>
    </source>
</reference>
<evidence type="ECO:0000313" key="4">
    <source>
        <dbReference type="EMBL" id="EKE72282.1"/>
    </source>
</evidence>
<gene>
    <name evidence="4" type="ORF">P24_13950</name>
</gene>
<dbReference type="PANTHER" id="PTHR12526">
    <property type="entry name" value="GLYCOSYLTRANSFERASE"/>
    <property type="match status" value="1"/>
</dbReference>
<evidence type="ECO:0000259" key="3">
    <source>
        <dbReference type="Pfam" id="PF13579"/>
    </source>
</evidence>
<comment type="caution">
    <text evidence="4">The sequence shown here is derived from an EMBL/GenBank/DDBJ whole genome shotgun (WGS) entry which is preliminary data.</text>
</comment>
<evidence type="ECO:0000256" key="2">
    <source>
        <dbReference type="ARBA" id="ARBA00022679"/>
    </source>
</evidence>
<dbReference type="STRING" id="1207063.P24_13950"/>
<dbReference type="Proteomes" id="UP000006746">
    <property type="component" value="Unassembled WGS sequence"/>
</dbReference>
<dbReference type="InterPro" id="IPR028098">
    <property type="entry name" value="Glyco_trans_4-like_N"/>
</dbReference>
<sequence>MRILQVAPAFFEFQPGGTELCARSLHRAALGEPGIESHLLACVPSWHAKPGAGSDFLTPTAGRNETGISIRAFDTFHLSQLDDLGVLRSFRDFLQDYRPDRIHFHHLLYLGVEGIAVARRTCPDAEILLTLHDYYAICAHDGLMTKKQDGALCYGAQPHACLQCLPEASLEDFALREQGIRAALELVDRLIAPSAFLRERFLAWGIPAERIVCQPNALPEGWAGVTPLPPRECRPDAPIRFGFFANVMPHKGLHVLLEAALSLKEQGVEGFRIAVHGSDKHAPEAYKARIAALSDRLGASVSQRGGYAHEELPGLLAGVDAVIVPSVWWENDPLIVRQATAAGRPILYADLGGLAEAGQQSGGIPFAACDAASLADRMLSFIQDTGTQDAGVTRQPTLAVGGQR</sequence>
<dbReference type="SUPFAM" id="SSF53756">
    <property type="entry name" value="UDP-Glycosyltransferase/glycogen phosphorylase"/>
    <property type="match status" value="1"/>
</dbReference>
<dbReference type="AlphaFoldDB" id="K2JBV4"/>
<keyword evidence="2 4" id="KW-0808">Transferase</keyword>
<dbReference type="Pfam" id="PF13692">
    <property type="entry name" value="Glyco_trans_1_4"/>
    <property type="match status" value="1"/>
</dbReference>
<dbReference type="EMBL" id="AMRL01000020">
    <property type="protein sequence ID" value="EKE72282.1"/>
    <property type="molecule type" value="Genomic_DNA"/>
</dbReference>
<name>K2JBV4_9PROT</name>
<protein>
    <submittedName>
        <fullName evidence="4">Group 1 glycosyl transferase</fullName>
    </submittedName>
</protein>
<evidence type="ECO:0000256" key="1">
    <source>
        <dbReference type="ARBA" id="ARBA00022676"/>
    </source>
</evidence>
<dbReference type="PANTHER" id="PTHR12526:SF510">
    <property type="entry name" value="D-INOSITOL 3-PHOSPHATE GLYCOSYLTRANSFERASE"/>
    <property type="match status" value="1"/>
</dbReference>
<dbReference type="GO" id="GO:0016757">
    <property type="term" value="F:glycosyltransferase activity"/>
    <property type="evidence" value="ECO:0007669"/>
    <property type="project" value="UniProtKB-KW"/>
</dbReference>
<dbReference type="RefSeq" id="WP_008945394.1">
    <property type="nucleotide sequence ID" value="NZ_AMRL01000020.1"/>
</dbReference>